<proteinExistence type="predicted"/>
<protein>
    <submittedName>
        <fullName evidence="1">Uncharacterized protein</fullName>
    </submittedName>
</protein>
<reference evidence="1" key="1">
    <citation type="submission" date="2018-02" db="EMBL/GenBank/DDBJ databases">
        <title>Rhizophora mucronata_Transcriptome.</title>
        <authorList>
            <person name="Meera S.P."/>
            <person name="Sreeshan A."/>
            <person name="Augustine A."/>
        </authorList>
    </citation>
    <scope>NUCLEOTIDE SEQUENCE</scope>
    <source>
        <tissue evidence="1">Leaf</tissue>
    </source>
</reference>
<organism evidence="1">
    <name type="scientific">Rhizophora mucronata</name>
    <name type="common">Asiatic mangrove</name>
    <dbReference type="NCBI Taxonomy" id="61149"/>
    <lineage>
        <taxon>Eukaryota</taxon>
        <taxon>Viridiplantae</taxon>
        <taxon>Streptophyta</taxon>
        <taxon>Embryophyta</taxon>
        <taxon>Tracheophyta</taxon>
        <taxon>Spermatophyta</taxon>
        <taxon>Magnoliopsida</taxon>
        <taxon>eudicotyledons</taxon>
        <taxon>Gunneridae</taxon>
        <taxon>Pentapetalae</taxon>
        <taxon>rosids</taxon>
        <taxon>fabids</taxon>
        <taxon>Malpighiales</taxon>
        <taxon>Rhizophoraceae</taxon>
        <taxon>Rhizophora</taxon>
    </lineage>
</organism>
<accession>A0A2P2P9T1</accession>
<dbReference type="EMBL" id="GGEC01071032">
    <property type="protein sequence ID" value="MBX51516.1"/>
    <property type="molecule type" value="Transcribed_RNA"/>
</dbReference>
<dbReference type="AlphaFoldDB" id="A0A2P2P9T1"/>
<name>A0A2P2P9T1_RHIMU</name>
<sequence length="25" mass="3001">MPIVESYLISTNCYWQILLIVPQEF</sequence>
<evidence type="ECO:0000313" key="1">
    <source>
        <dbReference type="EMBL" id="MBX51516.1"/>
    </source>
</evidence>